<keyword evidence="5" id="KW-0547">Nucleotide-binding</keyword>
<sequence>MKDHLLELKELRTSFFTHVGEVKAIRGVSFHLDKGEALGIVGESGSGKSVTSMSIMRLLQHPGKIVGGEINFNGENLIDKSDKEMQSIRGNDIAMIFQDPMTSLNPVYTVGDQIIEAIVKHQKISKADARKKAIEMLNLVGIPSPEKRIDQYPHEFSGGMRQRAMIAMALSCEPQLLIADEPTTALDVTIQAQILELMKDLKNKLDTSIILITHDLGVVADVCSRIIVMYGGIILEEGRSEDIFYNPKHPYTLGLLKSIPKLADKEDKERLIPIPGSPPDLLKPPKGCPFAARCEYAMKVCIDKMPEYTYVKEDHRSMCWLLHPDAPKVDSINKNLKEDK</sequence>
<dbReference type="Pfam" id="PF08352">
    <property type="entry name" value="oligo_HPY"/>
    <property type="match status" value="1"/>
</dbReference>
<evidence type="ECO:0000313" key="10">
    <source>
        <dbReference type="Proteomes" id="UP001222800"/>
    </source>
</evidence>
<keyword evidence="3" id="KW-0813">Transport</keyword>
<dbReference type="PROSITE" id="PS00211">
    <property type="entry name" value="ABC_TRANSPORTER_1"/>
    <property type="match status" value="1"/>
</dbReference>
<keyword evidence="6 9" id="KW-0067">ATP-binding</keyword>
<dbReference type="InterPro" id="IPR027417">
    <property type="entry name" value="P-loop_NTPase"/>
</dbReference>
<keyword evidence="7" id="KW-0472">Membrane</keyword>
<evidence type="ECO:0000256" key="4">
    <source>
        <dbReference type="ARBA" id="ARBA00022475"/>
    </source>
</evidence>
<evidence type="ECO:0000256" key="3">
    <source>
        <dbReference type="ARBA" id="ARBA00022448"/>
    </source>
</evidence>
<organism evidence="9 10">
    <name type="scientific">Tepidibacter hydrothermalis</name>
    <dbReference type="NCBI Taxonomy" id="3036126"/>
    <lineage>
        <taxon>Bacteria</taxon>
        <taxon>Bacillati</taxon>
        <taxon>Bacillota</taxon>
        <taxon>Clostridia</taxon>
        <taxon>Peptostreptococcales</taxon>
        <taxon>Peptostreptococcaceae</taxon>
        <taxon>Tepidibacter</taxon>
    </lineage>
</organism>
<keyword evidence="10" id="KW-1185">Reference proteome</keyword>
<evidence type="ECO:0000256" key="7">
    <source>
        <dbReference type="ARBA" id="ARBA00023136"/>
    </source>
</evidence>
<dbReference type="PROSITE" id="PS50893">
    <property type="entry name" value="ABC_TRANSPORTER_2"/>
    <property type="match status" value="1"/>
</dbReference>
<dbReference type="Proteomes" id="UP001222800">
    <property type="component" value="Chromosome"/>
</dbReference>
<proteinExistence type="inferred from homology"/>
<dbReference type="SUPFAM" id="SSF52540">
    <property type="entry name" value="P-loop containing nucleoside triphosphate hydrolases"/>
    <property type="match status" value="1"/>
</dbReference>
<dbReference type="RefSeq" id="WP_277732973.1">
    <property type="nucleotide sequence ID" value="NZ_CP120733.1"/>
</dbReference>
<keyword evidence="4" id="KW-1003">Cell membrane</keyword>
<protein>
    <submittedName>
        <fullName evidence="9">ABC transporter ATP-binding protein</fullName>
    </submittedName>
</protein>
<evidence type="ECO:0000256" key="2">
    <source>
        <dbReference type="ARBA" id="ARBA00005417"/>
    </source>
</evidence>
<dbReference type="Gene3D" id="3.40.50.300">
    <property type="entry name" value="P-loop containing nucleotide triphosphate hydrolases"/>
    <property type="match status" value="1"/>
</dbReference>
<name>A0ABY8EGV9_9FIRM</name>
<dbReference type="CDD" id="cd03257">
    <property type="entry name" value="ABC_NikE_OppD_transporters"/>
    <property type="match status" value="1"/>
</dbReference>
<comment type="similarity">
    <text evidence="2">Belongs to the ABC transporter superfamily.</text>
</comment>
<dbReference type="NCBIfam" id="TIGR01727">
    <property type="entry name" value="oligo_HPY"/>
    <property type="match status" value="1"/>
</dbReference>
<feature type="domain" description="ABC transporter" evidence="8">
    <location>
        <begin position="6"/>
        <end position="256"/>
    </location>
</feature>
<dbReference type="InterPro" id="IPR013563">
    <property type="entry name" value="Oligopep_ABC_C"/>
</dbReference>
<dbReference type="EMBL" id="CP120733">
    <property type="protein sequence ID" value="WFD11009.1"/>
    <property type="molecule type" value="Genomic_DNA"/>
</dbReference>
<evidence type="ECO:0000256" key="1">
    <source>
        <dbReference type="ARBA" id="ARBA00004202"/>
    </source>
</evidence>
<comment type="subcellular location">
    <subcellularLocation>
        <location evidence="1">Cell membrane</location>
        <topology evidence="1">Peripheral membrane protein</topology>
    </subcellularLocation>
</comment>
<dbReference type="InterPro" id="IPR003439">
    <property type="entry name" value="ABC_transporter-like_ATP-bd"/>
</dbReference>
<dbReference type="GO" id="GO:0005524">
    <property type="term" value="F:ATP binding"/>
    <property type="evidence" value="ECO:0007669"/>
    <property type="project" value="UniProtKB-KW"/>
</dbReference>
<dbReference type="InterPro" id="IPR017871">
    <property type="entry name" value="ABC_transporter-like_CS"/>
</dbReference>
<dbReference type="PANTHER" id="PTHR43297:SF2">
    <property type="entry name" value="DIPEPTIDE TRANSPORT ATP-BINDING PROTEIN DPPD"/>
    <property type="match status" value="1"/>
</dbReference>
<evidence type="ECO:0000313" key="9">
    <source>
        <dbReference type="EMBL" id="WFD11009.1"/>
    </source>
</evidence>
<dbReference type="InterPro" id="IPR050388">
    <property type="entry name" value="ABC_Ni/Peptide_Import"/>
</dbReference>
<accession>A0ABY8EGV9</accession>
<dbReference type="SMART" id="SM00382">
    <property type="entry name" value="AAA"/>
    <property type="match status" value="1"/>
</dbReference>
<gene>
    <name evidence="9" type="ORF">P4S50_02735</name>
</gene>
<dbReference type="InterPro" id="IPR003593">
    <property type="entry name" value="AAA+_ATPase"/>
</dbReference>
<dbReference type="PANTHER" id="PTHR43297">
    <property type="entry name" value="OLIGOPEPTIDE TRANSPORT ATP-BINDING PROTEIN APPD"/>
    <property type="match status" value="1"/>
</dbReference>
<evidence type="ECO:0000256" key="5">
    <source>
        <dbReference type="ARBA" id="ARBA00022741"/>
    </source>
</evidence>
<reference evidence="9 10" key="1">
    <citation type="submission" date="2023-03" db="EMBL/GenBank/DDBJ databases">
        <title>Complete genome sequence of Tepidibacter sp. SWIR-1, isolated from a deep-sea hydrothermal vent.</title>
        <authorList>
            <person name="Li X."/>
        </authorList>
    </citation>
    <scope>NUCLEOTIDE SEQUENCE [LARGE SCALE GENOMIC DNA]</scope>
    <source>
        <strain evidence="9 10">SWIR-1</strain>
    </source>
</reference>
<evidence type="ECO:0000256" key="6">
    <source>
        <dbReference type="ARBA" id="ARBA00022840"/>
    </source>
</evidence>
<evidence type="ECO:0000259" key="8">
    <source>
        <dbReference type="PROSITE" id="PS50893"/>
    </source>
</evidence>
<dbReference type="Pfam" id="PF00005">
    <property type="entry name" value="ABC_tran"/>
    <property type="match status" value="1"/>
</dbReference>